<dbReference type="InterPro" id="IPR010343">
    <property type="entry name" value="ArAE_1"/>
</dbReference>
<proteinExistence type="predicted"/>
<name>A6W666_KINRD</name>
<feature type="region of interest" description="Disordered" evidence="6">
    <location>
        <begin position="342"/>
        <end position="384"/>
    </location>
</feature>
<keyword evidence="4 7" id="KW-1133">Transmembrane helix</keyword>
<organism evidence="8 9">
    <name type="scientific">Kineococcus radiotolerans (strain ATCC BAA-149 / DSM 14245 / SRS30216)</name>
    <dbReference type="NCBI Taxonomy" id="266940"/>
    <lineage>
        <taxon>Bacteria</taxon>
        <taxon>Bacillati</taxon>
        <taxon>Actinomycetota</taxon>
        <taxon>Actinomycetes</taxon>
        <taxon>Kineosporiales</taxon>
        <taxon>Kineosporiaceae</taxon>
        <taxon>Kineococcus</taxon>
    </lineage>
</organism>
<gene>
    <name evidence="8" type="ordered locus">Krad_0817</name>
</gene>
<keyword evidence="3 7" id="KW-0812">Transmembrane</keyword>
<dbReference type="GO" id="GO:0005886">
    <property type="term" value="C:plasma membrane"/>
    <property type="evidence" value="ECO:0007669"/>
    <property type="project" value="UniProtKB-SubCell"/>
</dbReference>
<evidence type="ECO:0000256" key="1">
    <source>
        <dbReference type="ARBA" id="ARBA00004651"/>
    </source>
</evidence>
<evidence type="ECO:0000256" key="3">
    <source>
        <dbReference type="ARBA" id="ARBA00022692"/>
    </source>
</evidence>
<dbReference type="HOGENOM" id="CLU_037626_3_0_11"/>
<evidence type="ECO:0000256" key="6">
    <source>
        <dbReference type="SAM" id="MobiDB-lite"/>
    </source>
</evidence>
<evidence type="ECO:0000256" key="5">
    <source>
        <dbReference type="ARBA" id="ARBA00023136"/>
    </source>
</evidence>
<evidence type="ECO:0000256" key="4">
    <source>
        <dbReference type="ARBA" id="ARBA00022989"/>
    </source>
</evidence>
<evidence type="ECO:0000313" key="9">
    <source>
        <dbReference type="Proteomes" id="UP000001116"/>
    </source>
</evidence>
<evidence type="ECO:0000256" key="2">
    <source>
        <dbReference type="ARBA" id="ARBA00022475"/>
    </source>
</evidence>
<sequence>MRLLRHPRAGLAVRTALAATLAWQLALWLPGETAATYPYFAPLGAVVGSWSTVRSSVRNSASSLAGIILGALLALTAAEVLGRGFLVVPVVVFLATLLAGWRVLGEQRTWVLTVSLFVLTAAAAHPVRYAAAYCGLTLLGGVVAIAVNALFPRVPLAESEQALQQLSSTLADQLDDLAEGLRRDEPPGVEEWRDRVHSLAPVREALRARRLETEESLLGNVRRRRVLEPVRRQHVRGVSLANLSARVEELSELLVEVQTRSDRAVSLPVDLRWPTAAVLTSLSALLRADAADEQAFRDHRDALRQEVQRLSAAQAAAAYPDAMAQQTAGAVVTTLRRCLGSLGPDTGDDGEAVAPTPWRQPDPELPHRGPGRRRRIRLPSRPRR</sequence>
<accession>A6W666</accession>
<dbReference type="KEGG" id="kra:Krad_0817"/>
<keyword evidence="5 7" id="KW-0472">Membrane</keyword>
<keyword evidence="2" id="KW-1003">Cell membrane</keyword>
<comment type="subcellular location">
    <subcellularLocation>
        <location evidence="1">Cell membrane</location>
        <topology evidence="1">Multi-pass membrane protein</topology>
    </subcellularLocation>
</comment>
<dbReference type="Pfam" id="PF06081">
    <property type="entry name" value="ArAE_1"/>
    <property type="match status" value="1"/>
</dbReference>
<feature type="transmembrane region" description="Helical" evidence="7">
    <location>
        <begin position="84"/>
        <end position="101"/>
    </location>
</feature>
<dbReference type="STRING" id="266940.Krad_0817"/>
<dbReference type="Proteomes" id="UP000001116">
    <property type="component" value="Chromosome"/>
</dbReference>
<feature type="transmembrane region" description="Helical" evidence="7">
    <location>
        <begin position="130"/>
        <end position="151"/>
    </location>
</feature>
<dbReference type="EMBL" id="CP000750">
    <property type="protein sequence ID" value="ABS02305.1"/>
    <property type="molecule type" value="Genomic_DNA"/>
</dbReference>
<dbReference type="AlphaFoldDB" id="A6W666"/>
<dbReference type="OrthoDB" id="3579456at2"/>
<feature type="transmembrane region" description="Helical" evidence="7">
    <location>
        <begin position="60"/>
        <end position="78"/>
    </location>
</feature>
<dbReference type="eggNOG" id="COG4129">
    <property type="taxonomic scope" value="Bacteria"/>
</dbReference>
<keyword evidence="9" id="KW-1185">Reference proteome</keyword>
<feature type="compositionally biased region" description="Basic residues" evidence="6">
    <location>
        <begin position="369"/>
        <end position="384"/>
    </location>
</feature>
<protein>
    <submittedName>
        <fullName evidence="8">Membrane protein-like</fullName>
    </submittedName>
</protein>
<evidence type="ECO:0000313" key="8">
    <source>
        <dbReference type="EMBL" id="ABS02305.1"/>
    </source>
</evidence>
<reference evidence="9" key="1">
    <citation type="journal article" date="2008" name="PLoS ONE">
        <title>Survival in nuclear waste, extreme resistance, and potential applications gleaned from the genome sequence of Kineococcus radiotolerans SRS30216.</title>
        <authorList>
            <person name="Bagwell C.E."/>
            <person name="Bhat S."/>
            <person name="Hawkins G.M."/>
            <person name="Smith B.W."/>
            <person name="Biswas T."/>
            <person name="Hoover T.R."/>
            <person name="Saunders E."/>
            <person name="Han C.S."/>
            <person name="Tsodikov O.V."/>
            <person name="Shimkets L.J."/>
        </authorList>
    </citation>
    <scope>NUCLEOTIDE SEQUENCE [LARGE SCALE GENOMIC DNA]</scope>
    <source>
        <strain evidence="9">ATCC BAA-149 / DSM 14245 / SRS30216</strain>
    </source>
</reference>
<evidence type="ECO:0000256" key="7">
    <source>
        <dbReference type="SAM" id="Phobius"/>
    </source>
</evidence>
<dbReference type="RefSeq" id="WP_012084847.1">
    <property type="nucleotide sequence ID" value="NC_009664.2"/>
</dbReference>